<feature type="chain" id="PRO_5042022242" evidence="1">
    <location>
        <begin position="20"/>
        <end position="156"/>
    </location>
</feature>
<feature type="signal peptide" evidence="1">
    <location>
        <begin position="1"/>
        <end position="19"/>
    </location>
</feature>
<dbReference type="AlphaFoldDB" id="A0AAE0ZDM5"/>
<proteinExistence type="predicted"/>
<sequence length="156" mass="17968">MAWSIVLSLLFLALRASFSKPTINRTNLEKTSSCSEDYLVEGKDFMLFVFEAAGNNTQYPFHDGFLGPKFFFSTAEKPVNTIECYGFDLFTDACKDRRGAPNACTCIEVHPSKVYRFIYNMTADRKFSNQSFWMAWAGFPLISSERFQIPEIRVRF</sequence>
<evidence type="ECO:0000256" key="1">
    <source>
        <dbReference type="SAM" id="SignalP"/>
    </source>
</evidence>
<keyword evidence="3" id="KW-1185">Reference proteome</keyword>
<dbReference type="EMBL" id="JAWDGP010004141">
    <property type="protein sequence ID" value="KAK3767513.1"/>
    <property type="molecule type" value="Genomic_DNA"/>
</dbReference>
<evidence type="ECO:0000313" key="3">
    <source>
        <dbReference type="Proteomes" id="UP001283361"/>
    </source>
</evidence>
<keyword evidence="1" id="KW-0732">Signal</keyword>
<evidence type="ECO:0000313" key="2">
    <source>
        <dbReference type="EMBL" id="KAK3767513.1"/>
    </source>
</evidence>
<comment type="caution">
    <text evidence="2">The sequence shown here is derived from an EMBL/GenBank/DDBJ whole genome shotgun (WGS) entry which is preliminary data.</text>
</comment>
<protein>
    <submittedName>
        <fullName evidence="2">Uncharacterized protein</fullName>
    </submittedName>
</protein>
<organism evidence="2 3">
    <name type="scientific">Elysia crispata</name>
    <name type="common">lettuce slug</name>
    <dbReference type="NCBI Taxonomy" id="231223"/>
    <lineage>
        <taxon>Eukaryota</taxon>
        <taxon>Metazoa</taxon>
        <taxon>Spiralia</taxon>
        <taxon>Lophotrochozoa</taxon>
        <taxon>Mollusca</taxon>
        <taxon>Gastropoda</taxon>
        <taxon>Heterobranchia</taxon>
        <taxon>Euthyneura</taxon>
        <taxon>Panpulmonata</taxon>
        <taxon>Sacoglossa</taxon>
        <taxon>Placobranchoidea</taxon>
        <taxon>Plakobranchidae</taxon>
        <taxon>Elysia</taxon>
    </lineage>
</organism>
<accession>A0AAE0ZDM5</accession>
<gene>
    <name evidence="2" type="ORF">RRG08_019930</name>
</gene>
<dbReference type="Proteomes" id="UP001283361">
    <property type="component" value="Unassembled WGS sequence"/>
</dbReference>
<reference evidence="2" key="1">
    <citation type="journal article" date="2023" name="G3 (Bethesda)">
        <title>A reference genome for the long-term kleptoplast-retaining sea slug Elysia crispata morphotype clarki.</title>
        <authorList>
            <person name="Eastman K.E."/>
            <person name="Pendleton A.L."/>
            <person name="Shaikh M.A."/>
            <person name="Suttiyut T."/>
            <person name="Ogas R."/>
            <person name="Tomko P."/>
            <person name="Gavelis G."/>
            <person name="Widhalm J.R."/>
            <person name="Wisecaver J.H."/>
        </authorList>
    </citation>
    <scope>NUCLEOTIDE SEQUENCE</scope>
    <source>
        <strain evidence="2">ECLA1</strain>
    </source>
</reference>
<name>A0AAE0ZDM5_9GAST</name>